<dbReference type="OrthoDB" id="5945798at2759"/>
<evidence type="ECO:0000313" key="3">
    <source>
        <dbReference type="Proteomes" id="UP000799777"/>
    </source>
</evidence>
<organism evidence="2 3">
    <name type="scientific">Setomelanomma holmii</name>
    <dbReference type="NCBI Taxonomy" id="210430"/>
    <lineage>
        <taxon>Eukaryota</taxon>
        <taxon>Fungi</taxon>
        <taxon>Dikarya</taxon>
        <taxon>Ascomycota</taxon>
        <taxon>Pezizomycotina</taxon>
        <taxon>Dothideomycetes</taxon>
        <taxon>Pleosporomycetidae</taxon>
        <taxon>Pleosporales</taxon>
        <taxon>Pleosporineae</taxon>
        <taxon>Phaeosphaeriaceae</taxon>
        <taxon>Setomelanomma</taxon>
    </lineage>
</organism>
<gene>
    <name evidence="2" type="ORF">EK21DRAFT_118459</name>
</gene>
<dbReference type="PROSITE" id="PS50280">
    <property type="entry name" value="SET"/>
    <property type="match status" value="1"/>
</dbReference>
<evidence type="ECO:0000313" key="2">
    <source>
        <dbReference type="EMBL" id="KAF2023769.1"/>
    </source>
</evidence>
<dbReference type="Proteomes" id="UP000799777">
    <property type="component" value="Unassembled WGS sequence"/>
</dbReference>
<name>A0A9P4GY05_9PLEO</name>
<dbReference type="PANTHER" id="PTHR12197:SF251">
    <property type="entry name" value="EG:BACR7C10.4 PROTEIN"/>
    <property type="match status" value="1"/>
</dbReference>
<reference evidence="2" key="1">
    <citation type="journal article" date="2020" name="Stud. Mycol.">
        <title>101 Dothideomycetes genomes: a test case for predicting lifestyles and emergence of pathogens.</title>
        <authorList>
            <person name="Haridas S."/>
            <person name="Albert R."/>
            <person name="Binder M."/>
            <person name="Bloem J."/>
            <person name="Labutti K."/>
            <person name="Salamov A."/>
            <person name="Andreopoulos B."/>
            <person name="Baker S."/>
            <person name="Barry K."/>
            <person name="Bills G."/>
            <person name="Bluhm B."/>
            <person name="Cannon C."/>
            <person name="Castanera R."/>
            <person name="Culley D."/>
            <person name="Daum C."/>
            <person name="Ezra D."/>
            <person name="Gonzalez J."/>
            <person name="Henrissat B."/>
            <person name="Kuo A."/>
            <person name="Liang C."/>
            <person name="Lipzen A."/>
            <person name="Lutzoni F."/>
            <person name="Magnuson J."/>
            <person name="Mondo S."/>
            <person name="Nolan M."/>
            <person name="Ohm R."/>
            <person name="Pangilinan J."/>
            <person name="Park H.-J."/>
            <person name="Ramirez L."/>
            <person name="Alfaro M."/>
            <person name="Sun H."/>
            <person name="Tritt A."/>
            <person name="Yoshinaga Y."/>
            <person name="Zwiers L.-H."/>
            <person name="Turgeon B."/>
            <person name="Goodwin S."/>
            <person name="Spatafora J."/>
            <person name="Crous P."/>
            <person name="Grigoriev I."/>
        </authorList>
    </citation>
    <scope>NUCLEOTIDE SEQUENCE</scope>
    <source>
        <strain evidence="2">CBS 110217</strain>
    </source>
</reference>
<evidence type="ECO:0000259" key="1">
    <source>
        <dbReference type="PROSITE" id="PS50280"/>
    </source>
</evidence>
<dbReference type="EMBL" id="ML978326">
    <property type="protein sequence ID" value="KAF2023769.1"/>
    <property type="molecule type" value="Genomic_DNA"/>
</dbReference>
<dbReference type="Pfam" id="PF00856">
    <property type="entry name" value="SET"/>
    <property type="match status" value="1"/>
</dbReference>
<dbReference type="InterPro" id="IPR001214">
    <property type="entry name" value="SET_dom"/>
</dbReference>
<sequence>MDDKLNTVPTCMLSEFALHKDQTLCVELLETLKAAAPLQIAQSKIPRAGTGLFVINDVDFGQEHFRSRPVVNCVEDGYQHLVCDYCYVYKDSKLSYSGRIRTAEDTKLEVKACIGCKVFYYCSKILTNCLSIYQAEGSMLGTSLDIIASLINHSCDPNAFVVFEGGELWVRPTRKISAGKEITQCYTDIDMDVLIRRSILKLEYFFDCRCARCERQIKSYDSLFPERIEQVKQSQQQLLQLTKEAVEEGNVDIFESKAPAITTAAFPDGHWPEDLAPWPSSRNSLASIHQAHGRRLEALKDALKGQLLLEHRAGDNWVLHLYNLVQHFSHLLMHETICRDTGFSTEAQMWIVMYGYLHELRTCARKTFGKETGYAEAIQSWYDDCVKDGGAPEPITRAFVRRFNQAQAKLLIWAGVEEKRAIALT</sequence>
<protein>
    <submittedName>
        <fullName evidence="2">SET domain-containing protein</fullName>
    </submittedName>
</protein>
<dbReference type="PANTHER" id="PTHR12197">
    <property type="entry name" value="HISTONE-LYSINE N-METHYLTRANSFERASE SMYD"/>
    <property type="match status" value="1"/>
</dbReference>
<dbReference type="CDD" id="cd20071">
    <property type="entry name" value="SET_SMYD"/>
    <property type="match status" value="1"/>
</dbReference>
<feature type="domain" description="SET" evidence="1">
    <location>
        <begin position="36"/>
        <end position="187"/>
    </location>
</feature>
<proteinExistence type="predicted"/>
<keyword evidence="3" id="KW-1185">Reference proteome</keyword>
<accession>A0A9P4GY05</accession>
<dbReference type="SUPFAM" id="SSF82199">
    <property type="entry name" value="SET domain"/>
    <property type="match status" value="1"/>
</dbReference>
<comment type="caution">
    <text evidence="2">The sequence shown here is derived from an EMBL/GenBank/DDBJ whole genome shotgun (WGS) entry which is preliminary data.</text>
</comment>
<dbReference type="Gene3D" id="2.170.270.10">
    <property type="entry name" value="SET domain"/>
    <property type="match status" value="1"/>
</dbReference>
<dbReference type="InterPro" id="IPR046341">
    <property type="entry name" value="SET_dom_sf"/>
</dbReference>
<dbReference type="GO" id="GO:0005634">
    <property type="term" value="C:nucleus"/>
    <property type="evidence" value="ECO:0007669"/>
    <property type="project" value="TreeGrafter"/>
</dbReference>
<dbReference type="AlphaFoldDB" id="A0A9P4GY05"/>
<dbReference type="InterPro" id="IPR050869">
    <property type="entry name" value="H3K4_H4K5_MeTrfase"/>
</dbReference>